<organism evidence="11 12">
    <name type="scientific">Corynebacterium mendelii</name>
    <dbReference type="NCBI Taxonomy" id="2765362"/>
    <lineage>
        <taxon>Bacteria</taxon>
        <taxon>Bacillati</taxon>
        <taxon>Actinomycetota</taxon>
        <taxon>Actinomycetes</taxon>
        <taxon>Mycobacteriales</taxon>
        <taxon>Corynebacteriaceae</taxon>
        <taxon>Corynebacterium</taxon>
    </lineage>
</organism>
<evidence type="ECO:0000313" key="12">
    <source>
        <dbReference type="Proteomes" id="UP000664332"/>
    </source>
</evidence>
<keyword evidence="3 9" id="KW-1003">Cell membrane</keyword>
<gene>
    <name evidence="9 11" type="primary">secE</name>
    <name evidence="11" type="ORF">JZY06_04655</name>
</gene>
<dbReference type="Gene3D" id="1.20.5.1030">
    <property type="entry name" value="Preprotein translocase secy subunit"/>
    <property type="match status" value="1"/>
</dbReference>
<keyword evidence="6 9" id="KW-1133">Transmembrane helix</keyword>
<dbReference type="GO" id="GO:0005886">
    <property type="term" value="C:plasma membrane"/>
    <property type="evidence" value="ECO:0007669"/>
    <property type="project" value="UniProtKB-SubCell"/>
</dbReference>
<evidence type="ECO:0000313" key="11">
    <source>
        <dbReference type="EMBL" id="MBN9643909.1"/>
    </source>
</evidence>
<dbReference type="InterPro" id="IPR038379">
    <property type="entry name" value="SecE_sf"/>
</dbReference>
<comment type="similarity">
    <text evidence="9">Belongs to the SecE/SEC61-gamma family.</text>
</comment>
<feature type="region of interest" description="Disordered" evidence="10">
    <location>
        <begin position="1"/>
        <end position="30"/>
    </location>
</feature>
<evidence type="ECO:0000256" key="4">
    <source>
        <dbReference type="ARBA" id="ARBA00022692"/>
    </source>
</evidence>
<dbReference type="HAMAP" id="MF_00422">
    <property type="entry name" value="SecE"/>
    <property type="match status" value="1"/>
</dbReference>
<protein>
    <recommendedName>
        <fullName evidence="9">Protein translocase subunit SecE</fullName>
    </recommendedName>
</protein>
<dbReference type="Pfam" id="PF00584">
    <property type="entry name" value="SecE"/>
    <property type="match status" value="1"/>
</dbReference>
<evidence type="ECO:0000256" key="3">
    <source>
        <dbReference type="ARBA" id="ARBA00022475"/>
    </source>
</evidence>
<evidence type="ECO:0000256" key="10">
    <source>
        <dbReference type="SAM" id="MobiDB-lite"/>
    </source>
</evidence>
<accession>A0A939ITJ1</accession>
<dbReference type="PANTHER" id="PTHR33910">
    <property type="entry name" value="PROTEIN TRANSLOCASE SUBUNIT SECE"/>
    <property type="match status" value="1"/>
</dbReference>
<evidence type="ECO:0000256" key="2">
    <source>
        <dbReference type="ARBA" id="ARBA00022448"/>
    </source>
</evidence>
<evidence type="ECO:0000256" key="8">
    <source>
        <dbReference type="ARBA" id="ARBA00023136"/>
    </source>
</evidence>
<reference evidence="11" key="1">
    <citation type="submission" date="2021-03" db="EMBL/GenBank/DDBJ databases">
        <authorList>
            <person name="Sun Q."/>
        </authorList>
    </citation>
    <scope>NUCLEOTIDE SEQUENCE</scope>
    <source>
        <strain evidence="11">CCM 8862</strain>
    </source>
</reference>
<dbReference type="GO" id="GO:0009306">
    <property type="term" value="P:protein secretion"/>
    <property type="evidence" value="ECO:0007669"/>
    <property type="project" value="UniProtKB-UniRule"/>
</dbReference>
<evidence type="ECO:0000256" key="1">
    <source>
        <dbReference type="ARBA" id="ARBA00004370"/>
    </source>
</evidence>
<keyword evidence="12" id="KW-1185">Reference proteome</keyword>
<name>A0A939ITJ1_9CORY</name>
<keyword evidence="2 9" id="KW-0813">Transport</keyword>
<dbReference type="NCBIfam" id="TIGR00964">
    <property type="entry name" value="secE_bact"/>
    <property type="match status" value="1"/>
</dbReference>
<dbReference type="RefSeq" id="WP_207118663.1">
    <property type="nucleotide sequence ID" value="NZ_JAFLEQ010000008.1"/>
</dbReference>
<comment type="subunit">
    <text evidence="9">Component of the Sec protein translocase complex. Heterotrimer consisting of SecY, SecE and SecG subunits. The heterotrimers can form oligomers, although 1 heterotrimer is thought to be able to translocate proteins. Interacts with the ribosome. Interacts with SecDF, and other proteins may be involved. Interacts with SecA.</text>
</comment>
<dbReference type="PRINTS" id="PR01650">
    <property type="entry name" value="SECETRNLCASE"/>
</dbReference>
<dbReference type="InterPro" id="IPR001901">
    <property type="entry name" value="Translocase_SecE/Sec61-g"/>
</dbReference>
<dbReference type="AlphaFoldDB" id="A0A939ITJ1"/>
<keyword evidence="7 9" id="KW-0811">Translocation</keyword>
<comment type="subcellular location">
    <subcellularLocation>
        <location evidence="9">Cell membrane</location>
        <topology evidence="9">Single-pass membrane protein</topology>
    </subcellularLocation>
    <subcellularLocation>
        <location evidence="1">Membrane</location>
    </subcellularLocation>
</comment>
<evidence type="ECO:0000256" key="7">
    <source>
        <dbReference type="ARBA" id="ARBA00023010"/>
    </source>
</evidence>
<evidence type="ECO:0000256" key="5">
    <source>
        <dbReference type="ARBA" id="ARBA00022927"/>
    </source>
</evidence>
<dbReference type="EMBL" id="JAFLEQ010000008">
    <property type="protein sequence ID" value="MBN9643909.1"/>
    <property type="molecule type" value="Genomic_DNA"/>
</dbReference>
<keyword evidence="4 9" id="KW-0812">Transmembrane</keyword>
<dbReference type="GO" id="GO:0008320">
    <property type="term" value="F:protein transmembrane transporter activity"/>
    <property type="evidence" value="ECO:0007669"/>
    <property type="project" value="UniProtKB-UniRule"/>
</dbReference>
<dbReference type="NCBIfam" id="NF005783">
    <property type="entry name" value="PRK07597.9-4"/>
    <property type="match status" value="1"/>
</dbReference>
<keyword evidence="8 9" id="KW-0472">Membrane</keyword>
<dbReference type="GO" id="GO:0006605">
    <property type="term" value="P:protein targeting"/>
    <property type="evidence" value="ECO:0007669"/>
    <property type="project" value="UniProtKB-UniRule"/>
</dbReference>
<evidence type="ECO:0000256" key="9">
    <source>
        <dbReference type="HAMAP-Rule" id="MF_00422"/>
    </source>
</evidence>
<dbReference type="InterPro" id="IPR005807">
    <property type="entry name" value="SecE_bac"/>
</dbReference>
<dbReference type="GO" id="GO:0065002">
    <property type="term" value="P:intracellular protein transmembrane transport"/>
    <property type="evidence" value="ECO:0007669"/>
    <property type="project" value="UniProtKB-UniRule"/>
</dbReference>
<comment type="caution">
    <text evidence="11">The sequence shown here is derived from an EMBL/GenBank/DDBJ whole genome shotgun (WGS) entry which is preliminary data.</text>
</comment>
<dbReference type="Proteomes" id="UP000664332">
    <property type="component" value="Unassembled WGS sequence"/>
</dbReference>
<comment type="function">
    <text evidence="9">Essential subunit of the Sec protein translocation channel SecYEG. Clamps together the 2 halves of SecY. May contact the channel plug during translocation.</text>
</comment>
<dbReference type="PANTHER" id="PTHR33910:SF1">
    <property type="entry name" value="PROTEIN TRANSLOCASE SUBUNIT SECE"/>
    <property type="match status" value="1"/>
</dbReference>
<keyword evidence="5 9" id="KW-0653">Protein transport</keyword>
<sequence>MADEHKPEPVGAARPAGKRQVSGVSTTSSDAYTAKNAVPAAKAAEEEKEKSLGKRAVDYIPETVQEMRKVIWPTARQMVVYTLIVFAFLIILTALVWGVDTLTGIGVEKVLTINK</sequence>
<proteinExistence type="inferred from homology"/>
<feature type="transmembrane region" description="Helical" evidence="9">
    <location>
        <begin position="78"/>
        <end position="99"/>
    </location>
</feature>
<dbReference type="GO" id="GO:0043952">
    <property type="term" value="P:protein transport by the Sec complex"/>
    <property type="evidence" value="ECO:0007669"/>
    <property type="project" value="UniProtKB-UniRule"/>
</dbReference>
<evidence type="ECO:0000256" key="6">
    <source>
        <dbReference type="ARBA" id="ARBA00022989"/>
    </source>
</evidence>